<feature type="binding site" evidence="10">
    <location>
        <position position="936"/>
    </location>
    <ligand>
        <name>Zn(2+)</name>
        <dbReference type="ChEBI" id="CHEBI:29105"/>
        <label>2</label>
        <note>catalytic</note>
    </ligand>
</feature>
<evidence type="ECO:0000256" key="6">
    <source>
        <dbReference type="PIRSR" id="PIRSR601548-11"/>
    </source>
</evidence>
<feature type="binding site" evidence="8">
    <location>
        <position position="960"/>
    </location>
    <ligand>
        <name>Zn(2+)</name>
        <dbReference type="ChEBI" id="CHEBI:29105"/>
        <label>1</label>
        <note>catalytic</note>
    </ligand>
</feature>
<feature type="binding site" evidence="10">
    <location>
        <position position="932"/>
    </location>
    <ligand>
        <name>Zn(2+)</name>
        <dbReference type="ChEBI" id="CHEBI:29105"/>
        <label>2</label>
        <note>catalytic</note>
    </ligand>
</feature>
<dbReference type="PANTHER" id="PTHR10514">
    <property type="entry name" value="ANGIOTENSIN-CONVERTING ENZYME"/>
    <property type="match status" value="1"/>
</dbReference>
<keyword evidence="15" id="KW-1185">Reference proteome</keyword>
<dbReference type="Proteomes" id="UP000759131">
    <property type="component" value="Unassembled WGS sequence"/>
</dbReference>
<evidence type="ECO:0000256" key="2">
    <source>
        <dbReference type="ARBA" id="ARBA00022729"/>
    </source>
</evidence>
<keyword evidence="8 12" id="KW-0862">Zinc</keyword>
<feature type="binding site" evidence="8">
    <location>
        <position position="936"/>
    </location>
    <ligand>
        <name>Zn(2+)</name>
        <dbReference type="ChEBI" id="CHEBI:29105"/>
        <label>1</label>
        <note>catalytic</note>
    </ligand>
</feature>
<dbReference type="Pfam" id="PF01401">
    <property type="entry name" value="Peptidase_M2"/>
    <property type="match status" value="3"/>
</dbReference>
<evidence type="ECO:0000256" key="11">
    <source>
        <dbReference type="PROSITE-ProRule" id="PRU01355"/>
    </source>
</evidence>
<feature type="binding site" evidence="7">
    <location>
        <position position="1073"/>
    </location>
    <ligand>
        <name>chloride</name>
        <dbReference type="ChEBI" id="CHEBI:17996"/>
        <label>1</label>
    </ligand>
</feature>
<evidence type="ECO:0000256" key="4">
    <source>
        <dbReference type="ARBA" id="ARBA00023180"/>
    </source>
</evidence>
<dbReference type="EMBL" id="CAJPIZ010005780">
    <property type="protein sequence ID" value="CAG2108942.1"/>
    <property type="molecule type" value="Genomic_DNA"/>
</dbReference>
<reference evidence="14" key="1">
    <citation type="submission" date="2020-11" db="EMBL/GenBank/DDBJ databases">
        <authorList>
            <person name="Tran Van P."/>
        </authorList>
    </citation>
    <scope>NUCLEOTIDE SEQUENCE</scope>
</reference>
<comment type="caution">
    <text evidence="11">Lacks conserved residue(s) required for the propagation of feature annotation.</text>
</comment>
<keyword evidence="12" id="KW-0378">Hydrolase</keyword>
<dbReference type="FunFam" id="1.10.1370.30:FF:000005">
    <property type="entry name" value="Angiotensin-converting enzyme"/>
    <property type="match status" value="1"/>
</dbReference>
<keyword evidence="2 13" id="KW-0732">Signal</keyword>
<dbReference type="SUPFAM" id="SSF55486">
    <property type="entry name" value="Metalloproteases ('zincins'), catalytic domain"/>
    <property type="match status" value="2"/>
</dbReference>
<evidence type="ECO:0000313" key="15">
    <source>
        <dbReference type="Proteomes" id="UP000759131"/>
    </source>
</evidence>
<feature type="non-terminal residue" evidence="14">
    <location>
        <position position="1"/>
    </location>
</feature>
<evidence type="ECO:0000313" key="14">
    <source>
        <dbReference type="EMBL" id="CAD7628512.1"/>
    </source>
</evidence>
<feature type="binding site" evidence="8">
    <location>
        <position position="932"/>
    </location>
    <ligand>
        <name>Zn(2+)</name>
        <dbReference type="ChEBI" id="CHEBI:29105"/>
        <label>1</label>
        <note>catalytic</note>
    </ligand>
</feature>
<dbReference type="Gene3D" id="1.10.1370.30">
    <property type="match status" value="2"/>
</dbReference>
<feature type="binding site" evidence="10">
    <location>
        <position position="960"/>
    </location>
    <ligand>
        <name>Zn(2+)</name>
        <dbReference type="ChEBI" id="CHEBI:29105"/>
        <label>2</label>
        <note>catalytic</note>
    </ligand>
</feature>
<feature type="active site" description="Proton donor 1" evidence="6">
    <location>
        <position position="452"/>
    </location>
</feature>
<feature type="disulfide bond" evidence="9">
    <location>
        <begin position="899"/>
        <end position="919"/>
    </location>
</feature>
<dbReference type="GO" id="GO:0008241">
    <property type="term" value="F:peptidyl-dipeptidase activity"/>
    <property type="evidence" value="ECO:0007669"/>
    <property type="project" value="InterPro"/>
</dbReference>
<dbReference type="PANTHER" id="PTHR10514:SF27">
    <property type="entry name" value="ANGIOTENSIN-CONVERTING ENZYME"/>
    <property type="match status" value="1"/>
</dbReference>
<evidence type="ECO:0000256" key="5">
    <source>
        <dbReference type="PIRSR" id="PIRSR601548-1"/>
    </source>
</evidence>
<dbReference type="AlphaFoldDB" id="A0A7R9KT36"/>
<dbReference type="EMBL" id="OC860355">
    <property type="protein sequence ID" value="CAD7628512.1"/>
    <property type="molecule type" value="Genomic_DNA"/>
</dbReference>
<sequence>MNFRLYLLLIPLIYVAIECNVVAAEDLIKDEAQAIAYLNRVNTNLATEMNKNTEAEWNYATDIRDSTAKAREEATKAFNKFQKEQSIETKKYDWTNFEPKNKRQFEKLAIIGTAALTGDDEQNYIKATSNMETTYSTAKVCLGECTCNCNQELDPHLNKIMAESKDYALLEEVWTKWRDVSGKLMRKDFIEYYTLGNKAATLNKLPNKEFKTLDDLWLFPWETPDIKTQTEDLWKKLKPFYEKLHAYVRKHLKKAYPDKMPADGTIPAHLLGNMWAQQWSNIMNTVPGVDPYPDVKTIDVTDEMVKQEKTAKQMFEYADKFFTDLGLDPMTQKFWTNSYIEKRTGFHEAIGDLLALSVSTPKHLVKMGLLTLDSTINMDEVNIKYQLKMALDKLAFLPFGFIMDKYRWDVFSGTTSSDHLNKHWWELRGQYQGLSPPVKRSEDDFDPGAKYHIPASVEYIRYFVSHLLQFQFHKALCSFGQKNENLWECDIDGDREAGAKLKAMLTLGSSKPWPEQLKDLTGSDKMDVQPLLDYFQPLITFLDQQLANEPKGWEFNVDDYVGGAHTCGKKPAKPAQNELISDEKAGAEYLASLEPKITGWGNKASIINWAHDSDINEKTLAAKTKMAKEFNAYQKQQAIDTKKYDWSNFLPHNKRQFEKLAIIGTSALDTEDEKKMIKIGTNMEKAYSTGRVCVKENCMLELDPDLYKIMADSKDYDELLETWVNWRNATGKKMRKDYISYVGFVNKAAKLNELPNRKFETFDDLWLFSWETPDIKNQTESLLNELMPFYRKLHAYVRKHLKKAYPGKIPKDGTIPAHLLGNMWAQQWSNTMKTVPGVDPYPKIATIDVTKELLKQNYTAKRMFEMGDKFFTDLGLQKLTDKFWEMSILEKIPNKEMVCHASAWDFSSEAKDDYRIKMCTNINMVDFITIHHELGHIQYYMQYADKPASFREGANPGFHEAIGDLLALSVSTPKHLQKVKLLTIDESVDLKKITIKYQMKMALDKLAVLPWAFLVDKWRWDVMSGEANINHINKRWWELRGKYQGVSPPVKRSESDLDPGAKYHIPFCVEYIRYFVSHVLQFQFHKALCSFSQKDVPLYECDIDGDKEAGDKLKSDFTNRNMLTYGSSLNTGDVEFVYWPWLFYLQVGDELMKVVEDYFDNSLTFFNTLDTNKKRKSAHV</sequence>
<gene>
    <name evidence="14" type="ORF">OSB1V03_LOCUS8933</name>
</gene>
<proteinExistence type="inferred from homology"/>
<dbReference type="OrthoDB" id="10029630at2759"/>
<dbReference type="PRINTS" id="PR00791">
    <property type="entry name" value="PEPDIPTASEA"/>
</dbReference>
<evidence type="ECO:0000256" key="9">
    <source>
        <dbReference type="PIRSR" id="PIRSR601548-4"/>
    </source>
</evidence>
<protein>
    <recommendedName>
        <fullName evidence="12">Angiotensin-converting enzyme</fullName>
        <ecNumber evidence="12">3.4.-.-</ecNumber>
    </recommendedName>
</protein>
<keyword evidence="8 12" id="KW-0479">Metal-binding</keyword>
<dbReference type="GO" id="GO:0008237">
    <property type="term" value="F:metallopeptidase activity"/>
    <property type="evidence" value="ECO:0007669"/>
    <property type="project" value="UniProtKB-KW"/>
</dbReference>
<evidence type="ECO:0000256" key="12">
    <source>
        <dbReference type="RuleBase" id="RU361144"/>
    </source>
</evidence>
<keyword evidence="12" id="KW-0645">Protease</keyword>
<keyword evidence="12" id="KW-0482">Metalloprotease</keyword>
<organism evidence="14">
    <name type="scientific">Medioppia subpectinata</name>
    <dbReference type="NCBI Taxonomy" id="1979941"/>
    <lineage>
        <taxon>Eukaryota</taxon>
        <taxon>Metazoa</taxon>
        <taxon>Ecdysozoa</taxon>
        <taxon>Arthropoda</taxon>
        <taxon>Chelicerata</taxon>
        <taxon>Arachnida</taxon>
        <taxon>Acari</taxon>
        <taxon>Acariformes</taxon>
        <taxon>Sarcoptiformes</taxon>
        <taxon>Oribatida</taxon>
        <taxon>Brachypylina</taxon>
        <taxon>Oppioidea</taxon>
        <taxon>Oppiidae</taxon>
        <taxon>Medioppia</taxon>
    </lineage>
</organism>
<feature type="active site" description="Proton acceptor 1" evidence="5">
    <location>
        <position position="933"/>
    </location>
</feature>
<evidence type="ECO:0000256" key="10">
    <source>
        <dbReference type="PIRSR" id="PIRSR601548-8"/>
    </source>
</evidence>
<evidence type="ECO:0000256" key="7">
    <source>
        <dbReference type="PIRSR" id="PIRSR601548-2"/>
    </source>
</evidence>
<evidence type="ECO:0000256" key="8">
    <source>
        <dbReference type="PIRSR" id="PIRSR601548-3"/>
    </source>
</evidence>
<comment type="similarity">
    <text evidence="1 11 12">Belongs to the peptidase M2 family.</text>
</comment>
<keyword evidence="12" id="KW-0121">Carboxypeptidase</keyword>
<feature type="active site" description="Proton acceptor 2" evidence="6">
    <location>
        <position position="933"/>
    </location>
</feature>
<dbReference type="GO" id="GO:0004180">
    <property type="term" value="F:carboxypeptidase activity"/>
    <property type="evidence" value="ECO:0007669"/>
    <property type="project" value="UniProtKB-KW"/>
</dbReference>
<dbReference type="GO" id="GO:0005886">
    <property type="term" value="C:plasma membrane"/>
    <property type="evidence" value="ECO:0007669"/>
    <property type="project" value="TreeGrafter"/>
</dbReference>
<dbReference type="EC" id="3.4.-.-" evidence="12"/>
<accession>A0A7R9KT36</accession>
<dbReference type="PROSITE" id="PS52011">
    <property type="entry name" value="PEPTIDASE_M2"/>
    <property type="match status" value="2"/>
</dbReference>
<feature type="chain" id="PRO_5035591740" description="Angiotensin-converting enzyme" evidence="13">
    <location>
        <begin position="25"/>
        <end position="1180"/>
    </location>
</feature>
<feature type="active site" description="Proton donor 2" evidence="6">
    <location>
        <position position="1064"/>
    </location>
</feature>
<dbReference type="CDD" id="cd06461">
    <property type="entry name" value="M2_ACE"/>
    <property type="match status" value="2"/>
</dbReference>
<evidence type="ECO:0000256" key="1">
    <source>
        <dbReference type="ARBA" id="ARBA00008139"/>
    </source>
</evidence>
<dbReference type="GO" id="GO:0046872">
    <property type="term" value="F:metal ion binding"/>
    <property type="evidence" value="ECO:0007669"/>
    <property type="project" value="UniProtKB-KW"/>
</dbReference>
<evidence type="ECO:0000256" key="13">
    <source>
        <dbReference type="SAM" id="SignalP"/>
    </source>
</evidence>
<evidence type="ECO:0000256" key="3">
    <source>
        <dbReference type="ARBA" id="ARBA00023157"/>
    </source>
</evidence>
<feature type="disulfide bond" evidence="9">
    <location>
        <begin position="1089"/>
        <end position="1101"/>
    </location>
</feature>
<feature type="active site" description="Proton donor 1" evidence="5">
    <location>
        <position position="1064"/>
    </location>
</feature>
<dbReference type="GO" id="GO:0006508">
    <property type="term" value="P:proteolysis"/>
    <property type="evidence" value="ECO:0007669"/>
    <property type="project" value="UniProtKB-KW"/>
</dbReference>
<feature type="signal peptide" evidence="13">
    <location>
        <begin position="1"/>
        <end position="24"/>
    </location>
</feature>
<keyword evidence="4 12" id="KW-0325">Glycoprotein</keyword>
<name>A0A7R9KT36_9ACAR</name>
<dbReference type="InterPro" id="IPR001548">
    <property type="entry name" value="Peptidase_M2"/>
</dbReference>
<keyword evidence="3 9" id="KW-1015">Disulfide bond</keyword>